<protein>
    <recommendedName>
        <fullName evidence="1">PEGA domain-containing protein</fullName>
    </recommendedName>
</protein>
<dbReference type="PROSITE" id="PS51257">
    <property type="entry name" value="PROKAR_LIPOPROTEIN"/>
    <property type="match status" value="1"/>
</dbReference>
<gene>
    <name evidence="2" type="ORF">COT54_00865</name>
</gene>
<comment type="caution">
    <text evidence="2">The sequence shown here is derived from an EMBL/GenBank/DDBJ whole genome shotgun (WGS) entry which is preliminary data.</text>
</comment>
<sequence length="270" mass="28645">MKKILFILFASIFLGGCTVKELFVKSPAGLEITTTPASTVFLNNENKGETPYINKDLKPGDYTLKLVASSGDNLTPYETKLSLTSKASTIINHTFAPSELDASGYTLQLQEDLSGGTFLSVISDPDTVNVTLDDKPSGFTPLSKIAITPGSHSLVATSPGYLEQTLPVNAVKGYNLIVNFKLASEKITISAPDVATPSASLAPISTSSADTIPKPYVLIGDTGTGWLRIRKEASGTSEELGKADTGEKLKYLGESTELGWFKVEFEGAPG</sequence>
<dbReference type="Proteomes" id="UP000229574">
    <property type="component" value="Unassembled WGS sequence"/>
</dbReference>
<dbReference type="EMBL" id="PEYY01000036">
    <property type="protein sequence ID" value="PIS18149.1"/>
    <property type="molecule type" value="Genomic_DNA"/>
</dbReference>
<proteinExistence type="predicted"/>
<dbReference type="Pfam" id="PF08308">
    <property type="entry name" value="PEGA"/>
    <property type="match status" value="2"/>
</dbReference>
<feature type="non-terminal residue" evidence="2">
    <location>
        <position position="270"/>
    </location>
</feature>
<evidence type="ECO:0000313" key="3">
    <source>
        <dbReference type="Proteomes" id="UP000229574"/>
    </source>
</evidence>
<dbReference type="Gene3D" id="2.30.30.40">
    <property type="entry name" value="SH3 Domains"/>
    <property type="match status" value="1"/>
</dbReference>
<reference evidence="3" key="1">
    <citation type="submission" date="2017-09" db="EMBL/GenBank/DDBJ databases">
        <title>Depth-based differentiation of microbial function through sediment-hosted aquifers and enrichment of novel symbionts in the deep terrestrial subsurface.</title>
        <authorList>
            <person name="Probst A.J."/>
            <person name="Ladd B."/>
            <person name="Jarett J.K."/>
            <person name="Geller-Mcgrath D.E."/>
            <person name="Sieber C.M.K."/>
            <person name="Emerson J.B."/>
            <person name="Anantharaman K."/>
            <person name="Thomas B.C."/>
            <person name="Malmstrom R."/>
            <person name="Stieglmeier M."/>
            <person name="Klingl A."/>
            <person name="Woyke T."/>
            <person name="Ryan C.M."/>
            <person name="Banfield J.F."/>
        </authorList>
    </citation>
    <scope>NUCLEOTIDE SEQUENCE [LARGE SCALE GENOMIC DNA]</scope>
</reference>
<feature type="domain" description="PEGA" evidence="1">
    <location>
        <begin position="119"/>
        <end position="181"/>
    </location>
</feature>
<evidence type="ECO:0000259" key="1">
    <source>
        <dbReference type="Pfam" id="PF08308"/>
    </source>
</evidence>
<feature type="domain" description="PEGA" evidence="1">
    <location>
        <begin position="30"/>
        <end position="96"/>
    </location>
</feature>
<dbReference type="InterPro" id="IPR013229">
    <property type="entry name" value="PEGA"/>
</dbReference>
<evidence type="ECO:0000313" key="2">
    <source>
        <dbReference type="EMBL" id="PIS18149.1"/>
    </source>
</evidence>
<accession>A0A2H0X1V0</accession>
<dbReference type="AlphaFoldDB" id="A0A2H0X1V0"/>
<organism evidence="2 3">
    <name type="scientific">Candidatus Collierbacteria bacterium CG09_land_8_20_14_0_10_46_12</name>
    <dbReference type="NCBI Taxonomy" id="1974533"/>
    <lineage>
        <taxon>Bacteria</taxon>
        <taxon>Candidatus Collieribacteriota</taxon>
    </lineage>
</organism>
<name>A0A2H0X1V0_9BACT</name>